<organism evidence="2 3">
    <name type="scientific">Hibiscus sabdariffa</name>
    <name type="common">roselle</name>
    <dbReference type="NCBI Taxonomy" id="183260"/>
    <lineage>
        <taxon>Eukaryota</taxon>
        <taxon>Viridiplantae</taxon>
        <taxon>Streptophyta</taxon>
        <taxon>Embryophyta</taxon>
        <taxon>Tracheophyta</taxon>
        <taxon>Spermatophyta</taxon>
        <taxon>Magnoliopsida</taxon>
        <taxon>eudicotyledons</taxon>
        <taxon>Gunneridae</taxon>
        <taxon>Pentapetalae</taxon>
        <taxon>rosids</taxon>
        <taxon>malvids</taxon>
        <taxon>Malvales</taxon>
        <taxon>Malvaceae</taxon>
        <taxon>Malvoideae</taxon>
        <taxon>Hibiscus</taxon>
    </lineage>
</organism>
<feature type="domain" description="KIB1-4 beta-propeller" evidence="1">
    <location>
        <begin position="219"/>
        <end position="391"/>
    </location>
</feature>
<name>A0ABR2ESM3_9ROSI</name>
<sequence>MCFTSPPTSPDCMVFGIDDDYPIGCLISTLRRGEFCWRHVRYQEYTAKFYSPQSNPVFHNGAFYCSDIDGKLGVYDTTTREVGGWNILDKLRFPCNGLFYSLASHKFHSFAKASAKNDLYNTKRMLPSVWITPTASEIYTEDDLIWFPNPGNFIPSSGRVTAKAAPQAYPSFVLTNLEDSNNQLLFNMFDRCHNAEGTPEIYRMRTVASAFGWLFQSRDRVGFAYCRPNENKWTIVAAKKSDDLNYDGISNVIGFQGKIYGLRHNSDLLEIDFDPIVNMVRGVWDGVHLPLASLVGTMDEKTYMVESCGELFTIRINFLDDNTVNPSKITEVEVFKLDFARKIWEKVGSLGENIALFYYGRHCCFSSSSMETGKGNSIYFIGCFSDNKNLYAFDLEDGSICRDE</sequence>
<dbReference type="InterPro" id="IPR005174">
    <property type="entry name" value="KIB1-4_b-propeller"/>
</dbReference>
<proteinExistence type="predicted"/>
<dbReference type="Proteomes" id="UP001472677">
    <property type="component" value="Unassembled WGS sequence"/>
</dbReference>
<dbReference type="SUPFAM" id="SSF50998">
    <property type="entry name" value="Quinoprotein alcohol dehydrogenase-like"/>
    <property type="match status" value="1"/>
</dbReference>
<dbReference type="Pfam" id="PF03478">
    <property type="entry name" value="Beta-prop_KIB1-4"/>
    <property type="match status" value="1"/>
</dbReference>
<comment type="caution">
    <text evidence="2">The sequence shown here is derived from an EMBL/GenBank/DDBJ whole genome shotgun (WGS) entry which is preliminary data.</text>
</comment>
<dbReference type="PANTHER" id="PTHR33127:SF5">
    <property type="entry name" value="TRANSMEMBRANE PROTEIN"/>
    <property type="match status" value="1"/>
</dbReference>
<gene>
    <name evidence="2" type="ORF">V6N12_058456</name>
</gene>
<accession>A0ABR2ESM3</accession>
<keyword evidence="3" id="KW-1185">Reference proteome</keyword>
<protein>
    <recommendedName>
        <fullName evidence="1">KIB1-4 beta-propeller domain-containing protein</fullName>
    </recommendedName>
</protein>
<evidence type="ECO:0000313" key="3">
    <source>
        <dbReference type="Proteomes" id="UP001472677"/>
    </source>
</evidence>
<evidence type="ECO:0000259" key="1">
    <source>
        <dbReference type="Pfam" id="PF03478"/>
    </source>
</evidence>
<dbReference type="EMBL" id="JBBPBM010000010">
    <property type="protein sequence ID" value="KAK8564876.1"/>
    <property type="molecule type" value="Genomic_DNA"/>
</dbReference>
<dbReference type="PANTHER" id="PTHR33127">
    <property type="entry name" value="TRANSMEMBRANE PROTEIN"/>
    <property type="match status" value="1"/>
</dbReference>
<evidence type="ECO:0000313" key="2">
    <source>
        <dbReference type="EMBL" id="KAK8564876.1"/>
    </source>
</evidence>
<reference evidence="2 3" key="1">
    <citation type="journal article" date="2024" name="G3 (Bethesda)">
        <title>Genome assembly of Hibiscus sabdariffa L. provides insights into metabolisms of medicinal natural products.</title>
        <authorList>
            <person name="Kim T."/>
        </authorList>
    </citation>
    <scope>NUCLEOTIDE SEQUENCE [LARGE SCALE GENOMIC DNA]</scope>
    <source>
        <strain evidence="2">TK-2024</strain>
        <tissue evidence="2">Old leaves</tissue>
    </source>
</reference>
<dbReference type="InterPro" id="IPR011047">
    <property type="entry name" value="Quinoprotein_ADH-like_sf"/>
</dbReference>